<name>A0A318KGM8_9NEIS</name>
<organism evidence="2 3">
    <name type="scientific">Rivihabitans pingtungensis</name>
    <dbReference type="NCBI Taxonomy" id="1054498"/>
    <lineage>
        <taxon>Bacteria</taxon>
        <taxon>Pseudomonadati</taxon>
        <taxon>Pseudomonadota</taxon>
        <taxon>Betaproteobacteria</taxon>
        <taxon>Neisseriales</taxon>
        <taxon>Aquaspirillaceae</taxon>
        <taxon>Rivihabitans</taxon>
    </lineage>
</organism>
<keyword evidence="3" id="KW-1185">Reference proteome</keyword>
<accession>A0A318KGM8</accession>
<proteinExistence type="predicted"/>
<comment type="caution">
    <text evidence="2">The sequence shown here is derived from an EMBL/GenBank/DDBJ whole genome shotgun (WGS) entry which is preliminary data.</text>
</comment>
<dbReference type="OrthoDB" id="7860735at2"/>
<evidence type="ECO:0008006" key="4">
    <source>
        <dbReference type="Google" id="ProtNLM"/>
    </source>
</evidence>
<dbReference type="AlphaFoldDB" id="A0A318KGM8"/>
<feature type="region of interest" description="Disordered" evidence="1">
    <location>
        <begin position="1"/>
        <end position="62"/>
    </location>
</feature>
<reference evidence="2 3" key="1">
    <citation type="submission" date="2018-05" db="EMBL/GenBank/DDBJ databases">
        <title>Genomic Encyclopedia of Type Strains, Phase IV (KMG-IV): sequencing the most valuable type-strain genomes for metagenomic binning, comparative biology and taxonomic classification.</title>
        <authorList>
            <person name="Goeker M."/>
        </authorList>
    </citation>
    <scope>NUCLEOTIDE SEQUENCE [LARGE SCALE GENOMIC DNA]</scope>
    <source>
        <strain evidence="2 3">DSM 29661</strain>
    </source>
</reference>
<gene>
    <name evidence="2" type="ORF">DFR34_13226</name>
</gene>
<dbReference type="RefSeq" id="WP_110392096.1">
    <property type="nucleotide sequence ID" value="NZ_CALCOA010000207.1"/>
</dbReference>
<dbReference type="Proteomes" id="UP000247555">
    <property type="component" value="Unassembled WGS sequence"/>
</dbReference>
<dbReference type="EMBL" id="QJKI01000032">
    <property type="protein sequence ID" value="PXX74484.1"/>
    <property type="molecule type" value="Genomic_DNA"/>
</dbReference>
<evidence type="ECO:0000256" key="1">
    <source>
        <dbReference type="SAM" id="MobiDB-lite"/>
    </source>
</evidence>
<evidence type="ECO:0000313" key="2">
    <source>
        <dbReference type="EMBL" id="PXX74484.1"/>
    </source>
</evidence>
<feature type="compositionally biased region" description="Low complexity" evidence="1">
    <location>
        <begin position="16"/>
        <end position="42"/>
    </location>
</feature>
<sequence length="194" mass="19137">MSTDTTPDTPGGGGNSSPAPSQGSDAAAPAAGGSGGASPPKSTLATMTAKMGPPSSTPPATDALNSQIVQAVQLTNAENAAYGPNQVALAPNMMITQASGLVAQSAAAYFDGASKMVLASKSVLLKDMTEKFAEQNLKGAAEDALGILITDLLMGTAAAVAAAAGAIEAESAHFSLDKIDQSIEKYHSTLGSKG</sequence>
<protein>
    <recommendedName>
        <fullName evidence="4">Killing trait domain-containing protein</fullName>
    </recommendedName>
</protein>
<evidence type="ECO:0000313" key="3">
    <source>
        <dbReference type="Proteomes" id="UP000247555"/>
    </source>
</evidence>